<accession>A0A9X0CYA5</accession>
<gene>
    <name evidence="2" type="ORF">OS493_012772</name>
</gene>
<dbReference type="Proteomes" id="UP001163046">
    <property type="component" value="Unassembled WGS sequence"/>
</dbReference>
<feature type="compositionally biased region" description="Polar residues" evidence="1">
    <location>
        <begin position="132"/>
        <end position="151"/>
    </location>
</feature>
<proteinExistence type="predicted"/>
<feature type="region of interest" description="Disordered" evidence="1">
    <location>
        <begin position="112"/>
        <end position="197"/>
    </location>
</feature>
<dbReference type="OrthoDB" id="5963341at2759"/>
<evidence type="ECO:0000313" key="2">
    <source>
        <dbReference type="EMBL" id="KAJ7380010.1"/>
    </source>
</evidence>
<evidence type="ECO:0000313" key="3">
    <source>
        <dbReference type="Proteomes" id="UP001163046"/>
    </source>
</evidence>
<dbReference type="AlphaFoldDB" id="A0A9X0CYA5"/>
<keyword evidence="3" id="KW-1185">Reference proteome</keyword>
<feature type="compositionally biased region" description="Basic and acidic residues" evidence="1">
    <location>
        <begin position="162"/>
        <end position="174"/>
    </location>
</feature>
<sequence>MARNYGFEDFPGEDQTVEGDYIDELIRKYLYSEDMNSFYEDTSVPLLASPEADKWPGDGGDVILPEFMNYSQDCLVPELFLLENIDDLPEKYDEVEPEEELLSILEEIITEDERKTEGSIESSTETSHVDTILTSGQITNSIDPKTLNQETKSQKRKRPKRASTDKNNKDDKEKKGKRACRQPIIMKSRAKRRDIEE</sequence>
<name>A0A9X0CYA5_9CNID</name>
<reference evidence="2" key="1">
    <citation type="submission" date="2023-01" db="EMBL/GenBank/DDBJ databases">
        <title>Genome assembly of the deep-sea coral Lophelia pertusa.</title>
        <authorList>
            <person name="Herrera S."/>
            <person name="Cordes E."/>
        </authorList>
    </citation>
    <scope>NUCLEOTIDE SEQUENCE</scope>
    <source>
        <strain evidence="2">USNM1676648</strain>
        <tissue evidence="2">Polyp</tissue>
    </source>
</reference>
<organism evidence="2 3">
    <name type="scientific">Desmophyllum pertusum</name>
    <dbReference type="NCBI Taxonomy" id="174260"/>
    <lineage>
        <taxon>Eukaryota</taxon>
        <taxon>Metazoa</taxon>
        <taxon>Cnidaria</taxon>
        <taxon>Anthozoa</taxon>
        <taxon>Hexacorallia</taxon>
        <taxon>Scleractinia</taxon>
        <taxon>Caryophylliina</taxon>
        <taxon>Caryophylliidae</taxon>
        <taxon>Desmophyllum</taxon>
    </lineage>
</organism>
<evidence type="ECO:0000256" key="1">
    <source>
        <dbReference type="SAM" id="MobiDB-lite"/>
    </source>
</evidence>
<protein>
    <submittedName>
        <fullName evidence="2">Uncharacterized protein</fullName>
    </submittedName>
</protein>
<dbReference type="EMBL" id="MU826355">
    <property type="protein sequence ID" value="KAJ7380010.1"/>
    <property type="molecule type" value="Genomic_DNA"/>
</dbReference>
<feature type="compositionally biased region" description="Basic residues" evidence="1">
    <location>
        <begin position="188"/>
        <end position="197"/>
    </location>
</feature>
<comment type="caution">
    <text evidence="2">The sequence shown here is derived from an EMBL/GenBank/DDBJ whole genome shotgun (WGS) entry which is preliminary data.</text>
</comment>